<sequence>MNNLIFIKTMFTIFLTLIIVSTTYSVSTTLQISSVNKIVVENGNQLILPAIDGDFTEWLQFSDKIKLHPIVKTDGLINDWYTEYYVFKDDRITRDKLSLISNKIMVVNESENYYLYYKGEFIWFDKINDVRSGFENYPSVDIVEFRVTGDSTYLHILIRVRDLGIVGDPENLSLLLSIPIDIDMNPSNGNFTTIDPYTRVSSYAYWDYQIVIDLTNPSVKPNQPVYGDGKNMRDGGSPLDILNPEYIDVSTNNSLFVCNPATDSIEISIAWSDINVTKPWEISNIRFYVMTFLGNGYGVPITNLSGSQVLDVLSNQSTDDEVYDQVIDYWIDIGFTIACEPTYYNHYILDDKGYIQAFTDLSNDYRNDYIPNEAFDTDLLTAIIWIDTENNALYLFIHIKGFVKPLNNVSPSIAIVIDTTPSNLNDGVDSWIHIPPGSVQLPPGKNYTNLTETELGIPKTLNTTSRSAYWTNIIWIFSKIENGVEKYLIYSYNGTIQYVSNVTIKASDHFIEATLPLDKVNPALAYSVFRLEILVFAYVLETSLMPNIPINTILDPTGSNVYDVLSPFATWSPVGIEIVYDKPYAVLGEIYDIDNNPFNDLEQNNGDHWIDSFHTRKYSVRIINLELSHISFDNDTLIEIGEPAWINATIEYYNGFNWKPLVNRSVSFYLLNNITYELIYVGSNYSDVNGSIYLFLDNIASRVKSGYYYLIAVFEPVNNDELIYPRVVNKTNTVYAIINQPFVTVMNEPYYMPFILLIITILLIIHTVLRNRRKN</sequence>
<name>A0A7C4HE22_STAMA</name>
<reference evidence="2" key="1">
    <citation type="journal article" date="2020" name="mSystems">
        <title>Genome- and Community-Level Interaction Insights into Carbon Utilization and Element Cycling Functions of Hydrothermarchaeota in Hydrothermal Sediment.</title>
        <authorList>
            <person name="Zhou Z."/>
            <person name="Liu Y."/>
            <person name="Xu W."/>
            <person name="Pan J."/>
            <person name="Luo Z.H."/>
            <person name="Li M."/>
        </authorList>
    </citation>
    <scope>NUCLEOTIDE SEQUENCE [LARGE SCALE GENOMIC DNA]</scope>
    <source>
        <strain evidence="2">SpSt-642</strain>
    </source>
</reference>
<accession>A0A7C4HE22</accession>
<comment type="caution">
    <text evidence="2">The sequence shown here is derived from an EMBL/GenBank/DDBJ whole genome shotgun (WGS) entry which is preliminary data.</text>
</comment>
<gene>
    <name evidence="2" type="ORF">ENU14_04895</name>
</gene>
<proteinExistence type="predicted"/>
<organism evidence="2">
    <name type="scientific">Staphylothermus marinus</name>
    <dbReference type="NCBI Taxonomy" id="2280"/>
    <lineage>
        <taxon>Archaea</taxon>
        <taxon>Thermoproteota</taxon>
        <taxon>Thermoprotei</taxon>
        <taxon>Desulfurococcales</taxon>
        <taxon>Desulfurococcaceae</taxon>
        <taxon>Staphylothermus</taxon>
    </lineage>
</organism>
<protein>
    <submittedName>
        <fullName evidence="2">Uncharacterized protein</fullName>
    </submittedName>
</protein>
<feature type="transmembrane region" description="Helical" evidence="1">
    <location>
        <begin position="750"/>
        <end position="769"/>
    </location>
</feature>
<dbReference type="AlphaFoldDB" id="A0A7C4HE22"/>
<dbReference type="EMBL" id="DTBJ01000037">
    <property type="protein sequence ID" value="HGM58904.1"/>
    <property type="molecule type" value="Genomic_DNA"/>
</dbReference>
<keyword evidence="1" id="KW-0472">Membrane</keyword>
<evidence type="ECO:0000313" key="2">
    <source>
        <dbReference type="EMBL" id="HGM58904.1"/>
    </source>
</evidence>
<keyword evidence="1" id="KW-0812">Transmembrane</keyword>
<keyword evidence="1" id="KW-1133">Transmembrane helix</keyword>
<evidence type="ECO:0000256" key="1">
    <source>
        <dbReference type="SAM" id="Phobius"/>
    </source>
</evidence>